<dbReference type="AlphaFoldDB" id="A0A7X3JYM8"/>
<evidence type="ECO:0000313" key="1">
    <source>
        <dbReference type="EMBL" id="MVO99303.1"/>
    </source>
</evidence>
<evidence type="ECO:0000313" key="2">
    <source>
        <dbReference type="Proteomes" id="UP000490800"/>
    </source>
</evidence>
<dbReference type="SUPFAM" id="SSF111171">
    <property type="entry name" value="Rbstp2229 protein"/>
    <property type="match status" value="1"/>
</dbReference>
<sequence>MSQSAFIRFVTGSTLSSLTLEELKEQLSQYKLQLARTGEQLGWEYDAAGFPYTVETPPEAEGKWFYLKGTSSRYRNIVLGVGSRIEEDKEQHFVQVVLPDTSSHGDKSKGNELCKYLARQWKAELELFNGRTMFFNPRK</sequence>
<dbReference type="InterPro" id="IPR015062">
    <property type="entry name" value="DUF1885"/>
</dbReference>
<dbReference type="EMBL" id="RHLK01000003">
    <property type="protein sequence ID" value="MVO99303.1"/>
    <property type="molecule type" value="Genomic_DNA"/>
</dbReference>
<accession>A0A7X3JYM8</accession>
<dbReference type="RefSeq" id="WP_157334218.1">
    <property type="nucleotide sequence ID" value="NZ_RHLK01000003.1"/>
</dbReference>
<dbReference type="Gene3D" id="3.30.310.120">
    <property type="entry name" value="Rbstp2229 like protein"/>
    <property type="match status" value="1"/>
</dbReference>
<protein>
    <submittedName>
        <fullName evidence="1">DUF1885 family protein</fullName>
    </submittedName>
</protein>
<proteinExistence type="predicted"/>
<keyword evidence="2" id="KW-1185">Reference proteome</keyword>
<dbReference type="InterPro" id="IPR036294">
    <property type="entry name" value="Rbstp2229-like_sf"/>
</dbReference>
<gene>
    <name evidence="1" type="ORF">EDM21_07130</name>
</gene>
<dbReference type="Gene3D" id="1.20.5.850">
    <property type="entry name" value="Rbstp2229 protein"/>
    <property type="match status" value="1"/>
</dbReference>
<name>A0A7X3JYM8_9BACL</name>
<reference evidence="1 2" key="1">
    <citation type="journal article" date="2019" name="Microorganisms">
        <title>Paenibacillus lutrae sp. nov., A Chitinolytic Species Isolated from A River Otter in Castril Natural Park, Granada, Spain.</title>
        <authorList>
            <person name="Rodriguez M."/>
            <person name="Reina J.C."/>
            <person name="Bejar V."/>
            <person name="Llamas I."/>
        </authorList>
    </citation>
    <scope>NUCLEOTIDE SEQUENCE [LARGE SCALE GENOMIC DNA]</scope>
    <source>
        <strain evidence="1 2">N10</strain>
    </source>
</reference>
<dbReference type="Proteomes" id="UP000490800">
    <property type="component" value="Unassembled WGS sequence"/>
</dbReference>
<comment type="caution">
    <text evidence="1">The sequence shown here is derived from an EMBL/GenBank/DDBJ whole genome shotgun (WGS) entry which is preliminary data.</text>
</comment>
<dbReference type="Pfam" id="PF08968">
    <property type="entry name" value="DUF1885"/>
    <property type="match status" value="1"/>
</dbReference>
<dbReference type="OrthoDB" id="2966171at2"/>
<organism evidence="1 2">
    <name type="scientific">Paenibacillus lutrae</name>
    <dbReference type="NCBI Taxonomy" id="2078573"/>
    <lineage>
        <taxon>Bacteria</taxon>
        <taxon>Bacillati</taxon>
        <taxon>Bacillota</taxon>
        <taxon>Bacilli</taxon>
        <taxon>Bacillales</taxon>
        <taxon>Paenibacillaceae</taxon>
        <taxon>Paenibacillus</taxon>
    </lineage>
</organism>